<gene>
    <name evidence="8" type="ORF">SAMN05216325_11242</name>
</gene>
<accession>A0A1H8F886</accession>
<dbReference type="PANTHER" id="PTHR21047">
    <property type="entry name" value="DTDP-6-DEOXY-D-GLUCOSE-3,5 EPIMERASE"/>
    <property type="match status" value="1"/>
</dbReference>
<dbReference type="NCBIfam" id="TIGR01221">
    <property type="entry name" value="rmlC"/>
    <property type="match status" value="1"/>
</dbReference>
<dbReference type="UniPathway" id="UPA00124"/>
<comment type="function">
    <text evidence="2 7">Catalyzes the epimerization of the C3' and C5'positions of dTDP-6-deoxy-D-xylo-4-hexulose, forming dTDP-6-deoxy-L-lyxo-4-hexulose.</text>
</comment>
<evidence type="ECO:0000256" key="4">
    <source>
        <dbReference type="ARBA" id="ARBA00019595"/>
    </source>
</evidence>
<evidence type="ECO:0000313" key="9">
    <source>
        <dbReference type="Proteomes" id="UP000199459"/>
    </source>
</evidence>
<comment type="similarity">
    <text evidence="7">Belongs to the dTDP-4-dehydrorhamnose 3,5-epimerase family.</text>
</comment>
<dbReference type="STRING" id="917.SAMN05216326_10956"/>
<comment type="pathway">
    <text evidence="7">Carbohydrate biosynthesis; dTDP-L-rhamnose biosynthesis.</text>
</comment>
<keyword evidence="7" id="KW-0413">Isomerase</keyword>
<sequence length="201" mass="22985">MWDAACNSYRNGKFESCPMIATQLEIPEVFLIQPKVFGDARGFFFESFNLREFQHAIGQHVSFVQANHSRSARQVLRGLHYQIRQPQGKLVRVVVGEVYDVAVDLRRMSPTFGQWVGEILSAENKKQLWVPAGFAHGFVVLSEYADFLYQTTDYWAPQHERCILWKDSALGIDWPIDGEPILSEKDMQGLSLKAAEVYEAL</sequence>
<dbReference type="AlphaFoldDB" id="A0A1H8F886"/>
<dbReference type="GO" id="GO:0008830">
    <property type="term" value="F:dTDP-4-dehydrorhamnose 3,5-epimerase activity"/>
    <property type="evidence" value="ECO:0007669"/>
    <property type="project" value="UniProtKB-UniRule"/>
</dbReference>
<evidence type="ECO:0000256" key="6">
    <source>
        <dbReference type="PIRSR" id="PIRSR600888-3"/>
    </source>
</evidence>
<feature type="site" description="Participates in a stacking interaction with the thymidine ring of dTDP-4-oxo-6-deoxyglucose" evidence="6">
    <location>
        <position position="155"/>
    </location>
</feature>
<name>A0A1H8F886_9PROT</name>
<dbReference type="PANTHER" id="PTHR21047:SF2">
    <property type="entry name" value="THYMIDINE DIPHOSPHO-4-KETO-RHAMNOSE 3,5-EPIMERASE"/>
    <property type="match status" value="1"/>
</dbReference>
<dbReference type="GO" id="GO:0005829">
    <property type="term" value="C:cytosol"/>
    <property type="evidence" value="ECO:0007669"/>
    <property type="project" value="TreeGrafter"/>
</dbReference>
<proteinExistence type="inferred from homology"/>
<dbReference type="EC" id="5.1.3.13" evidence="3 7"/>
<dbReference type="EMBL" id="FOCP01000012">
    <property type="protein sequence ID" value="SEN27892.1"/>
    <property type="molecule type" value="Genomic_DNA"/>
</dbReference>
<feature type="active site" description="Proton acceptor" evidence="5">
    <location>
        <position position="80"/>
    </location>
</feature>
<dbReference type="InterPro" id="IPR011051">
    <property type="entry name" value="RmlC_Cupin_sf"/>
</dbReference>
<evidence type="ECO:0000256" key="5">
    <source>
        <dbReference type="PIRSR" id="PIRSR600888-1"/>
    </source>
</evidence>
<organism evidence="8 9">
    <name type="scientific">Nitrosomonas marina</name>
    <dbReference type="NCBI Taxonomy" id="917"/>
    <lineage>
        <taxon>Bacteria</taxon>
        <taxon>Pseudomonadati</taxon>
        <taxon>Pseudomonadota</taxon>
        <taxon>Betaproteobacteria</taxon>
        <taxon>Nitrosomonadales</taxon>
        <taxon>Nitrosomonadaceae</taxon>
        <taxon>Nitrosomonas</taxon>
    </lineage>
</organism>
<reference evidence="8 9" key="1">
    <citation type="submission" date="2016-10" db="EMBL/GenBank/DDBJ databases">
        <authorList>
            <person name="de Groot N.N."/>
        </authorList>
    </citation>
    <scope>NUCLEOTIDE SEQUENCE [LARGE SCALE GENOMIC DNA]</scope>
    <source>
        <strain evidence="8 9">Nm22</strain>
    </source>
</reference>
<comment type="subunit">
    <text evidence="7">Homodimer.</text>
</comment>
<dbReference type="CDD" id="cd00438">
    <property type="entry name" value="cupin_RmlC"/>
    <property type="match status" value="1"/>
</dbReference>
<dbReference type="GO" id="GO:0000271">
    <property type="term" value="P:polysaccharide biosynthetic process"/>
    <property type="evidence" value="ECO:0007669"/>
    <property type="project" value="TreeGrafter"/>
</dbReference>
<dbReference type="Proteomes" id="UP000199459">
    <property type="component" value="Unassembled WGS sequence"/>
</dbReference>
<dbReference type="SUPFAM" id="SSF51182">
    <property type="entry name" value="RmlC-like cupins"/>
    <property type="match status" value="1"/>
</dbReference>
<evidence type="ECO:0000256" key="7">
    <source>
        <dbReference type="RuleBase" id="RU364069"/>
    </source>
</evidence>
<protein>
    <recommendedName>
        <fullName evidence="4 7">dTDP-4-dehydrorhamnose 3,5-epimerase</fullName>
        <ecNumber evidence="3 7">5.1.3.13</ecNumber>
    </recommendedName>
    <alternativeName>
        <fullName evidence="7">Thymidine diphospho-4-keto-rhamnose 3,5-epimerase</fullName>
    </alternativeName>
</protein>
<comment type="catalytic activity">
    <reaction evidence="1 7">
        <text>dTDP-4-dehydro-6-deoxy-alpha-D-glucose = dTDP-4-dehydro-beta-L-rhamnose</text>
        <dbReference type="Rhea" id="RHEA:16969"/>
        <dbReference type="ChEBI" id="CHEBI:57649"/>
        <dbReference type="ChEBI" id="CHEBI:62830"/>
        <dbReference type="EC" id="5.1.3.13"/>
    </reaction>
</comment>
<evidence type="ECO:0000256" key="3">
    <source>
        <dbReference type="ARBA" id="ARBA00012098"/>
    </source>
</evidence>
<dbReference type="GO" id="GO:0019305">
    <property type="term" value="P:dTDP-rhamnose biosynthetic process"/>
    <property type="evidence" value="ECO:0007669"/>
    <property type="project" value="UniProtKB-UniRule"/>
</dbReference>
<dbReference type="InterPro" id="IPR014710">
    <property type="entry name" value="RmlC-like_jellyroll"/>
</dbReference>
<feature type="active site" description="Proton donor" evidence="5">
    <location>
        <position position="149"/>
    </location>
</feature>
<dbReference type="InterPro" id="IPR000888">
    <property type="entry name" value="RmlC-like"/>
</dbReference>
<dbReference type="Gene3D" id="2.60.120.10">
    <property type="entry name" value="Jelly Rolls"/>
    <property type="match status" value="1"/>
</dbReference>
<evidence type="ECO:0000256" key="1">
    <source>
        <dbReference type="ARBA" id="ARBA00001298"/>
    </source>
</evidence>
<dbReference type="Pfam" id="PF00908">
    <property type="entry name" value="dTDP_sugar_isom"/>
    <property type="match status" value="1"/>
</dbReference>
<evidence type="ECO:0000256" key="2">
    <source>
        <dbReference type="ARBA" id="ARBA00001997"/>
    </source>
</evidence>
<evidence type="ECO:0000313" key="8">
    <source>
        <dbReference type="EMBL" id="SEN27892.1"/>
    </source>
</evidence>